<dbReference type="EMBL" id="AP029612">
    <property type="protein sequence ID" value="BFG69379.1"/>
    <property type="molecule type" value="Genomic_DNA"/>
</dbReference>
<keyword evidence="2" id="KW-0813">Transport</keyword>
<evidence type="ECO:0000313" key="9">
    <source>
        <dbReference type="EMBL" id="BFG69379.1"/>
    </source>
</evidence>
<protein>
    <submittedName>
        <fullName evidence="9">Outer membrane beta-barrel family protein</fullName>
    </submittedName>
</protein>
<dbReference type="GO" id="GO:0009279">
    <property type="term" value="C:cell outer membrane"/>
    <property type="evidence" value="ECO:0007669"/>
    <property type="project" value="UniProtKB-SubCell"/>
</dbReference>
<keyword evidence="7" id="KW-0998">Cell outer membrane</keyword>
<evidence type="ECO:0000256" key="7">
    <source>
        <dbReference type="ARBA" id="ARBA00023237"/>
    </source>
</evidence>
<dbReference type="GO" id="GO:0044718">
    <property type="term" value="P:siderophore transmembrane transport"/>
    <property type="evidence" value="ECO:0007669"/>
    <property type="project" value="TreeGrafter"/>
</dbReference>
<dbReference type="SUPFAM" id="SSF49464">
    <property type="entry name" value="Carboxypeptidase regulatory domain-like"/>
    <property type="match status" value="1"/>
</dbReference>
<organism evidence="9">
    <name type="scientific">Sediminibacterium sp. KACHI17</name>
    <dbReference type="NCBI Taxonomy" id="1751071"/>
    <lineage>
        <taxon>Bacteria</taxon>
        <taxon>Pseudomonadati</taxon>
        <taxon>Bacteroidota</taxon>
        <taxon>Chitinophagia</taxon>
        <taxon>Chitinophagales</taxon>
        <taxon>Chitinophagaceae</taxon>
        <taxon>Sediminibacterium</taxon>
    </lineage>
</organism>
<evidence type="ECO:0000256" key="4">
    <source>
        <dbReference type="ARBA" id="ARBA00022692"/>
    </source>
</evidence>
<dbReference type="SUPFAM" id="SSF56935">
    <property type="entry name" value="Porins"/>
    <property type="match status" value="1"/>
</dbReference>
<evidence type="ECO:0000256" key="3">
    <source>
        <dbReference type="ARBA" id="ARBA00022452"/>
    </source>
</evidence>
<feature type="domain" description="Outer membrane protein beta-barrel" evidence="8">
    <location>
        <begin position="420"/>
        <end position="775"/>
    </location>
</feature>
<keyword evidence="6" id="KW-0472">Membrane</keyword>
<comment type="subcellular location">
    <subcellularLocation>
        <location evidence="1">Cell outer membrane</location>
        <topology evidence="1">Multi-pass membrane protein</topology>
    </subcellularLocation>
</comment>
<evidence type="ECO:0000256" key="1">
    <source>
        <dbReference type="ARBA" id="ARBA00004571"/>
    </source>
</evidence>
<reference evidence="9" key="1">
    <citation type="submission" date="2024-02" db="EMBL/GenBank/DDBJ databases">
        <title>Sediminibacterium planktonica sp. nov. and Sediminibacterium longus sp. nov., isolated from surface lake and river water.</title>
        <authorList>
            <person name="Watanabe K."/>
            <person name="Takemine S."/>
            <person name="Ishii Y."/>
            <person name="Ogata Y."/>
            <person name="Shindo C."/>
            <person name="Suda W."/>
        </authorList>
    </citation>
    <scope>NUCLEOTIDE SEQUENCE</scope>
    <source>
        <strain evidence="9">KACHI17</strain>
    </source>
</reference>
<keyword evidence="5" id="KW-0732">Signal</keyword>
<feature type="domain" description="Outer membrane protein beta-barrel" evidence="8">
    <location>
        <begin position="799"/>
        <end position="872"/>
    </location>
</feature>
<keyword evidence="3" id="KW-1134">Transmembrane beta strand</keyword>
<dbReference type="Gene3D" id="2.60.40.1120">
    <property type="entry name" value="Carboxypeptidase-like, regulatory domain"/>
    <property type="match status" value="1"/>
</dbReference>
<dbReference type="InterPro" id="IPR041700">
    <property type="entry name" value="OMP_b-brl_3"/>
</dbReference>
<dbReference type="Gene3D" id="2.170.130.10">
    <property type="entry name" value="TonB-dependent receptor, plug domain"/>
    <property type="match status" value="1"/>
</dbReference>
<dbReference type="InterPro" id="IPR039426">
    <property type="entry name" value="TonB-dep_rcpt-like"/>
</dbReference>
<evidence type="ECO:0000256" key="6">
    <source>
        <dbReference type="ARBA" id="ARBA00023136"/>
    </source>
</evidence>
<accession>A0AAT9GFG3</accession>
<proteinExistence type="predicted"/>
<name>A0AAT9GFG3_9BACT</name>
<evidence type="ECO:0000256" key="5">
    <source>
        <dbReference type="ARBA" id="ARBA00022729"/>
    </source>
</evidence>
<evidence type="ECO:0000256" key="2">
    <source>
        <dbReference type="ARBA" id="ARBA00022448"/>
    </source>
</evidence>
<dbReference type="PANTHER" id="PTHR30069">
    <property type="entry name" value="TONB-DEPENDENT OUTER MEMBRANE RECEPTOR"/>
    <property type="match status" value="1"/>
</dbReference>
<sequence length="900" mass="99785">MQLCIRIFQHIIMSKLFTFFAFIFVTFSAAAQFPGARMGGAGGPANLNVGHFYGKIVDSKTNKGIEGVTVQITGNKFDTVAKKMVEAVLNTQITRANGDFSFENLPIFGNFKLKFSALGYANLVQTVTFGIKMPARGESPNFQQMAGMTDKDLGNIKMEADATDLGNVTVTSSAKPQFEMGIDRKIFNVDKNLVSAGQTATEIMKNIPALNVDVDGNVTLRNAAPTIFIDGRPTTITLDQLPADIIDKVELITNPSAKFDASGGNAGILNIVLKKNKKVGYNGGIRSGVDSRGRINLGGDINIRQNKINAFLSGTYNQRKSITNTMNDRDNLFATPSSLYIVGKGISTGFFGFFRGGLDFLVDNRNTISIAANYNRGQFDNTNTQRADSTVGGVYTSYNDIINNSRSNFQNFGTQLSYKHNFTRSGENISADVNFNSSKNDNNSFVNTSTFRTDNSIKFPALLQQTLGDGTNKFYTFQTDYENPLTESTKLELGGRAAIRDFGNTSNQFRYDYNTNKYTLIPSISNRYKFNDAVYAAYVSYSFKVKKFSYQLGLRAESSNYTGTLLKTTGADSAQFKVDFPLSLFPSAFITYKVNDKQDLQFNYSRRVNRPNFFQLMPFPDFSDPQNISVGNAGLKPEFTNSFELSYNNAYKRGANFLVTGFFKYSTNLITRYSYTGKNELNPADTNLVFYNSFINADNSIIYGLELSNKMPVTKWWDLTLSANLFSAKINATIPGQNISNDARVSWFAKMNSAFKVSKGWSIQFSGDYQAKTVLPPGTGGGGRGGGGMGGGMMWGGGMQGTAQGFNLPRYGFDLAIRKEWTWKNGQSGSVTLSMNDIFRTQLFESYSESNFFQQTSQRRRDPQVLRLNFNYRFGKFDAALFKRKNTKADQGGGMDMMQQ</sequence>
<evidence type="ECO:0000259" key="8">
    <source>
        <dbReference type="Pfam" id="PF14905"/>
    </source>
</evidence>
<dbReference type="InterPro" id="IPR008969">
    <property type="entry name" value="CarboxyPept-like_regulatory"/>
</dbReference>
<dbReference type="Gene3D" id="2.40.170.20">
    <property type="entry name" value="TonB-dependent receptor, beta-barrel domain"/>
    <property type="match status" value="1"/>
</dbReference>
<dbReference type="InterPro" id="IPR036942">
    <property type="entry name" value="Beta-barrel_TonB_sf"/>
</dbReference>
<dbReference type="Pfam" id="PF13620">
    <property type="entry name" value="CarboxypepD_reg"/>
    <property type="match status" value="1"/>
</dbReference>
<dbReference type="GO" id="GO:0015344">
    <property type="term" value="F:siderophore uptake transmembrane transporter activity"/>
    <property type="evidence" value="ECO:0007669"/>
    <property type="project" value="TreeGrafter"/>
</dbReference>
<dbReference type="PANTHER" id="PTHR30069:SF29">
    <property type="entry name" value="HEMOGLOBIN AND HEMOGLOBIN-HAPTOGLOBIN-BINDING PROTEIN 1-RELATED"/>
    <property type="match status" value="1"/>
</dbReference>
<keyword evidence="4" id="KW-0812">Transmembrane</keyword>
<dbReference type="AlphaFoldDB" id="A0AAT9GFG3"/>
<gene>
    <name evidence="9" type="ORF">KACHI17_02600</name>
</gene>
<dbReference type="InterPro" id="IPR037066">
    <property type="entry name" value="Plug_dom_sf"/>
</dbReference>
<dbReference type="Pfam" id="PF14905">
    <property type="entry name" value="OMP_b-brl_3"/>
    <property type="match status" value="2"/>
</dbReference>